<keyword evidence="1" id="KW-0032">Aminotransferase</keyword>
<evidence type="ECO:0000313" key="1">
    <source>
        <dbReference type="EMBL" id="VAX21462.1"/>
    </source>
</evidence>
<dbReference type="PANTHER" id="PTHR43235:SF1">
    <property type="entry name" value="GLUTAMINE AMIDOTRANSFERASE PB2B2.05-RELATED"/>
    <property type="match status" value="1"/>
</dbReference>
<dbReference type="PANTHER" id="PTHR43235">
    <property type="entry name" value="GLUTAMINE AMIDOTRANSFERASE PB2B2.05-RELATED"/>
    <property type="match status" value="1"/>
</dbReference>
<dbReference type="AlphaFoldDB" id="A0A3B1C065"/>
<accession>A0A3B1C065</accession>
<organism evidence="1">
    <name type="scientific">hydrothermal vent metagenome</name>
    <dbReference type="NCBI Taxonomy" id="652676"/>
    <lineage>
        <taxon>unclassified sequences</taxon>
        <taxon>metagenomes</taxon>
        <taxon>ecological metagenomes</taxon>
    </lineage>
</organism>
<sequence>MAKRKKPVIGISADSNQGREHDLVDYKGDTVLWLKKSYTDAVEKSGATPVILPIVKAKGTIDAYLSLIDGIILSGGHFDIDPKLFGEKPLPQCGPLKPDRTLMEIALFKKARKMGMPILGICGGMQAINVGLGGTLFQHIPAQVPNALKHEQKPKPTKPSHNVILAKGSILKRIAGKDTLKVNSTHHQSVKDLGRGLTACARAKDGVIEALEPVDDKDSFIVGVQWHPEQLFDSDPFSRKLFKRFVASCGKYLDSDK</sequence>
<dbReference type="GO" id="GO:0033969">
    <property type="term" value="F:gamma-glutamyl-gamma-aminobutyrate hydrolase activity"/>
    <property type="evidence" value="ECO:0007669"/>
    <property type="project" value="TreeGrafter"/>
</dbReference>
<dbReference type="GO" id="GO:0005829">
    <property type="term" value="C:cytosol"/>
    <property type="evidence" value="ECO:0007669"/>
    <property type="project" value="TreeGrafter"/>
</dbReference>
<dbReference type="InterPro" id="IPR029062">
    <property type="entry name" value="Class_I_gatase-like"/>
</dbReference>
<dbReference type="PROSITE" id="PS51273">
    <property type="entry name" value="GATASE_TYPE_1"/>
    <property type="match status" value="1"/>
</dbReference>
<dbReference type="EMBL" id="UOGA01000200">
    <property type="protein sequence ID" value="VAX21462.1"/>
    <property type="molecule type" value="Genomic_DNA"/>
</dbReference>
<dbReference type="Pfam" id="PF07722">
    <property type="entry name" value="Peptidase_C26"/>
    <property type="match status" value="1"/>
</dbReference>
<reference evidence="1" key="1">
    <citation type="submission" date="2018-06" db="EMBL/GenBank/DDBJ databases">
        <authorList>
            <person name="Zhirakovskaya E."/>
        </authorList>
    </citation>
    <scope>NUCLEOTIDE SEQUENCE</scope>
</reference>
<keyword evidence="1" id="KW-0808">Transferase</keyword>
<dbReference type="InterPro" id="IPR044668">
    <property type="entry name" value="PuuD-like"/>
</dbReference>
<name>A0A3B1C065_9ZZZZ</name>
<proteinExistence type="predicted"/>
<dbReference type="Gene3D" id="3.40.50.880">
    <property type="match status" value="1"/>
</dbReference>
<dbReference type="FunFam" id="3.40.50.880:FF:000030">
    <property type="entry name" value="Gamma-glutamyl-gamma-aminobutyrate hydrolase PuuD"/>
    <property type="match status" value="1"/>
</dbReference>
<protein>
    <submittedName>
        <fullName evidence="1">Para-aminobenzoate synthase, amidotransferase component</fullName>
        <ecNumber evidence="1">2.6.1.85</ecNumber>
    </submittedName>
</protein>
<dbReference type="CDD" id="cd01745">
    <property type="entry name" value="GATase1_2"/>
    <property type="match status" value="1"/>
</dbReference>
<gene>
    <name evidence="1" type="ORF">MNBD_NITROSPINAE04-1885</name>
</gene>
<dbReference type="SUPFAM" id="SSF52317">
    <property type="entry name" value="Class I glutamine amidotransferase-like"/>
    <property type="match status" value="1"/>
</dbReference>
<dbReference type="GO" id="GO:0006598">
    <property type="term" value="P:polyamine catabolic process"/>
    <property type="evidence" value="ECO:0007669"/>
    <property type="project" value="TreeGrafter"/>
</dbReference>
<dbReference type="GO" id="GO:0046820">
    <property type="term" value="F:4-amino-4-deoxychorismate synthase activity"/>
    <property type="evidence" value="ECO:0007669"/>
    <property type="project" value="UniProtKB-EC"/>
</dbReference>
<dbReference type="EC" id="2.6.1.85" evidence="1"/>
<dbReference type="InterPro" id="IPR011697">
    <property type="entry name" value="Peptidase_C26"/>
</dbReference>